<evidence type="ECO:0000256" key="1">
    <source>
        <dbReference type="SAM" id="MobiDB-lite"/>
    </source>
</evidence>
<accession>A0A9Q3JLW5</accession>
<dbReference type="Proteomes" id="UP000765509">
    <property type="component" value="Unassembled WGS sequence"/>
</dbReference>
<feature type="region of interest" description="Disordered" evidence="1">
    <location>
        <begin position="83"/>
        <end position="121"/>
    </location>
</feature>
<name>A0A9Q3JLW5_9BASI</name>
<dbReference type="EMBL" id="AVOT02075951">
    <property type="protein sequence ID" value="MBW0564538.1"/>
    <property type="molecule type" value="Genomic_DNA"/>
</dbReference>
<organism evidence="2 3">
    <name type="scientific">Austropuccinia psidii MF-1</name>
    <dbReference type="NCBI Taxonomy" id="1389203"/>
    <lineage>
        <taxon>Eukaryota</taxon>
        <taxon>Fungi</taxon>
        <taxon>Dikarya</taxon>
        <taxon>Basidiomycota</taxon>
        <taxon>Pucciniomycotina</taxon>
        <taxon>Pucciniomycetes</taxon>
        <taxon>Pucciniales</taxon>
        <taxon>Sphaerophragmiaceae</taxon>
        <taxon>Austropuccinia</taxon>
    </lineage>
</organism>
<feature type="compositionally biased region" description="Polar residues" evidence="1">
    <location>
        <begin position="45"/>
        <end position="69"/>
    </location>
</feature>
<feature type="compositionally biased region" description="Polar residues" evidence="1">
    <location>
        <begin position="239"/>
        <end position="267"/>
    </location>
</feature>
<feature type="compositionally biased region" description="Basic and acidic residues" evidence="1">
    <location>
        <begin position="92"/>
        <end position="110"/>
    </location>
</feature>
<comment type="caution">
    <text evidence="2">The sequence shown here is derived from an EMBL/GenBank/DDBJ whole genome shotgun (WGS) entry which is preliminary data.</text>
</comment>
<sequence length="304" mass="34074">EENFIPLETQSQANPPVTPSEPEGSKGKGKRNSEGLITAKKWTPIATQRSRKPQTSASIQGKPTLTTCTGKITIVNPVVTPKRHLGFQSNQPEDREGLSRTRRPGKEHLGHSGGWKNNEGDNINLAIHTTFQQEPQTRGLERHRSSSSAPPTTQRCILMEHGQQEVQPGISLGRTWSKFPEYLSQTDRIQAPYGNHQMLESYQKSQTPGGKGNQDKGKSSHYPSHRRTADPDRAYSDSFRFTRSRPNQLSSGFTPLRNKQISGQESPLFTIPGSFHEKTRKKGQKQDLLEPEEERVRPHDTEAV</sequence>
<dbReference type="AlphaFoldDB" id="A0A9Q3JLW5"/>
<feature type="region of interest" description="Disordered" evidence="1">
    <location>
        <begin position="133"/>
        <end position="152"/>
    </location>
</feature>
<evidence type="ECO:0000313" key="2">
    <source>
        <dbReference type="EMBL" id="MBW0564538.1"/>
    </source>
</evidence>
<feature type="compositionally biased region" description="Basic and acidic residues" evidence="1">
    <location>
        <begin position="284"/>
        <end position="304"/>
    </location>
</feature>
<feature type="non-terminal residue" evidence="2">
    <location>
        <position position="304"/>
    </location>
</feature>
<feature type="region of interest" description="Disordered" evidence="1">
    <location>
        <begin position="202"/>
        <end position="304"/>
    </location>
</feature>
<gene>
    <name evidence="2" type="ORF">O181_104253</name>
</gene>
<protein>
    <submittedName>
        <fullName evidence="2">Uncharacterized protein</fullName>
    </submittedName>
</protein>
<reference evidence="2" key="1">
    <citation type="submission" date="2021-03" db="EMBL/GenBank/DDBJ databases">
        <title>Draft genome sequence of rust myrtle Austropuccinia psidii MF-1, a brazilian biotype.</title>
        <authorList>
            <person name="Quecine M.C."/>
            <person name="Pachon D.M.R."/>
            <person name="Bonatelli M.L."/>
            <person name="Correr F.H."/>
            <person name="Franceschini L.M."/>
            <person name="Leite T.F."/>
            <person name="Margarido G.R.A."/>
            <person name="Almeida C.A."/>
            <person name="Ferrarezi J.A."/>
            <person name="Labate C.A."/>
        </authorList>
    </citation>
    <scope>NUCLEOTIDE SEQUENCE</scope>
    <source>
        <strain evidence="2">MF-1</strain>
    </source>
</reference>
<evidence type="ECO:0000313" key="3">
    <source>
        <dbReference type="Proteomes" id="UP000765509"/>
    </source>
</evidence>
<keyword evidence="3" id="KW-1185">Reference proteome</keyword>
<feature type="region of interest" description="Disordered" evidence="1">
    <location>
        <begin position="1"/>
        <end position="69"/>
    </location>
</feature>
<proteinExistence type="predicted"/>